<name>A0A1X0NWD7_9TRYP</name>
<dbReference type="GO" id="GO:0061608">
    <property type="term" value="F:nuclear import signal receptor activity"/>
    <property type="evidence" value="ECO:0007669"/>
    <property type="project" value="TreeGrafter"/>
</dbReference>
<dbReference type="InterPro" id="IPR031318">
    <property type="entry name" value="OPI10"/>
</dbReference>
<reference evidence="4 5" key="1">
    <citation type="submission" date="2017-03" db="EMBL/GenBank/DDBJ databases">
        <title>An alternative strategy for trypanosome survival in the mammalian bloodstream revealed through genome and transcriptome analysis of the ubiquitous bovine parasite Trypanosoma (Megatrypanum) theileri.</title>
        <authorList>
            <person name="Kelly S."/>
            <person name="Ivens A."/>
            <person name="Mott A."/>
            <person name="O'Neill E."/>
            <person name="Emms D."/>
            <person name="Macleod O."/>
            <person name="Voorheis P."/>
            <person name="Matthews J."/>
            <person name="Matthews K."/>
            <person name="Carrington M."/>
        </authorList>
    </citation>
    <scope>NUCLEOTIDE SEQUENCE [LARGE SCALE GENOMIC DNA]</scope>
    <source>
        <strain evidence="4">Edinburgh</strain>
    </source>
</reference>
<dbReference type="GO" id="GO:0005634">
    <property type="term" value="C:nucleus"/>
    <property type="evidence" value="ECO:0007669"/>
    <property type="project" value="TreeGrafter"/>
</dbReference>
<evidence type="ECO:0000313" key="4">
    <source>
        <dbReference type="EMBL" id="ORC89016.1"/>
    </source>
</evidence>
<dbReference type="GO" id="GO:0005829">
    <property type="term" value="C:cytosol"/>
    <property type="evidence" value="ECO:0007669"/>
    <property type="project" value="TreeGrafter"/>
</dbReference>
<protein>
    <submittedName>
        <fullName evidence="4">Uncharacterized protein</fullName>
    </submittedName>
</protein>
<dbReference type="Proteomes" id="UP000192257">
    <property type="component" value="Unassembled WGS sequence"/>
</dbReference>
<dbReference type="EMBL" id="NBCO01000014">
    <property type="protein sequence ID" value="ORC89016.1"/>
    <property type="molecule type" value="Genomic_DNA"/>
</dbReference>
<comment type="similarity">
    <text evidence="1">Belongs to the OPI10 family.</text>
</comment>
<dbReference type="OrthoDB" id="10248398at2759"/>
<evidence type="ECO:0000259" key="3">
    <source>
        <dbReference type="Pfam" id="PF21057"/>
    </source>
</evidence>
<dbReference type="PANTHER" id="PTHR12925:SF0">
    <property type="entry name" value="PROTEIN HIKESHI"/>
    <property type="match status" value="1"/>
</dbReference>
<proteinExistence type="inferred from homology"/>
<dbReference type="InterPro" id="IPR008493">
    <property type="entry name" value="Hikeshi-like_N"/>
</dbReference>
<accession>A0A1X0NWD7</accession>
<comment type="caution">
    <text evidence="4">The sequence shown here is derived from an EMBL/GenBank/DDBJ whole genome shotgun (WGS) entry which is preliminary data.</text>
</comment>
<organism evidence="4 5">
    <name type="scientific">Trypanosoma theileri</name>
    <dbReference type="NCBI Taxonomy" id="67003"/>
    <lineage>
        <taxon>Eukaryota</taxon>
        <taxon>Discoba</taxon>
        <taxon>Euglenozoa</taxon>
        <taxon>Kinetoplastea</taxon>
        <taxon>Metakinetoplastina</taxon>
        <taxon>Trypanosomatida</taxon>
        <taxon>Trypanosomatidae</taxon>
        <taxon>Trypanosoma</taxon>
    </lineage>
</organism>
<dbReference type="GeneID" id="39985452"/>
<feature type="domain" description="Hikeshi-like C-terminal" evidence="3">
    <location>
        <begin position="176"/>
        <end position="235"/>
    </location>
</feature>
<dbReference type="PANTHER" id="PTHR12925">
    <property type="entry name" value="HIKESHI FAMILY MEMBER"/>
    <property type="match status" value="1"/>
</dbReference>
<sequence length="235" mass="25562">MQMQMQMDPTMQMPMNPTMQMPVNPTMDASMAVPTAVGVPAAVPPVPPAAIPPPPFAVVLPGRPVMTEFQCLDGVRWVAPLGEAPSSIVVFLTFGASPLPPGMALAVYLAREDDGAFVHIGHLSQERPSAVLPVPSVFLNVDAPVRVVLGVSSERVEDVANIAGEQQEERAATRLAIAERIVEDLYNFVSSYGRVLSADSNDPQSEETVYLPASFVNRWRERVLVRLRKDASFWK</sequence>
<dbReference type="STRING" id="67003.A0A1X0NWD7"/>
<gene>
    <name evidence="4" type="ORF">TM35_000142270</name>
</gene>
<evidence type="ECO:0000256" key="1">
    <source>
        <dbReference type="ARBA" id="ARBA00006623"/>
    </source>
</evidence>
<feature type="domain" description="Hikeshi-like N-terminal" evidence="2">
    <location>
        <begin position="59"/>
        <end position="134"/>
    </location>
</feature>
<evidence type="ECO:0000259" key="2">
    <source>
        <dbReference type="Pfam" id="PF05603"/>
    </source>
</evidence>
<keyword evidence="5" id="KW-1185">Reference proteome</keyword>
<dbReference type="InterPro" id="IPR048364">
    <property type="entry name" value="Hikeshi-like_C"/>
</dbReference>
<dbReference type="AlphaFoldDB" id="A0A1X0NWD7"/>
<dbReference type="RefSeq" id="XP_028883082.1">
    <property type="nucleotide sequence ID" value="XM_029025672.1"/>
</dbReference>
<evidence type="ECO:0000313" key="5">
    <source>
        <dbReference type="Proteomes" id="UP000192257"/>
    </source>
</evidence>
<dbReference type="VEuPathDB" id="TriTrypDB:TM35_000142270"/>
<dbReference type="Pfam" id="PF05603">
    <property type="entry name" value="Hikeshi-like_N"/>
    <property type="match status" value="1"/>
</dbReference>
<dbReference type="Pfam" id="PF21057">
    <property type="entry name" value="Hikeshi-like_C"/>
    <property type="match status" value="1"/>
</dbReference>
<dbReference type="GO" id="GO:0006606">
    <property type="term" value="P:protein import into nucleus"/>
    <property type="evidence" value="ECO:0007669"/>
    <property type="project" value="TreeGrafter"/>
</dbReference>